<dbReference type="PROSITE" id="PS00028">
    <property type="entry name" value="ZINC_FINGER_C2H2_1"/>
    <property type="match status" value="1"/>
</dbReference>
<accession>A0A9Q4L6K5</accession>
<dbReference type="AlphaFoldDB" id="A0A9Q4L6K5"/>
<keyword evidence="1" id="KW-1133">Transmembrane helix</keyword>
<gene>
    <name evidence="3" type="ORF">NDI89_14865</name>
</gene>
<dbReference type="InterPro" id="IPR013087">
    <property type="entry name" value="Znf_C2H2_type"/>
</dbReference>
<organism evidence="3 4">
    <name type="scientific">Natrinema salsiterrestre</name>
    <dbReference type="NCBI Taxonomy" id="2950540"/>
    <lineage>
        <taxon>Archaea</taxon>
        <taxon>Methanobacteriati</taxon>
        <taxon>Methanobacteriota</taxon>
        <taxon>Stenosarchaea group</taxon>
        <taxon>Halobacteria</taxon>
        <taxon>Halobacteriales</taxon>
        <taxon>Natrialbaceae</taxon>
        <taxon>Natrinema</taxon>
    </lineage>
</organism>
<feature type="transmembrane region" description="Helical" evidence="1">
    <location>
        <begin position="50"/>
        <end position="71"/>
    </location>
</feature>
<keyword evidence="1" id="KW-0812">Transmembrane</keyword>
<dbReference type="EMBL" id="JAMQOT010000005">
    <property type="protein sequence ID" value="MDF9746870.1"/>
    <property type="molecule type" value="Genomic_DNA"/>
</dbReference>
<evidence type="ECO:0000313" key="3">
    <source>
        <dbReference type="EMBL" id="MDF9746870.1"/>
    </source>
</evidence>
<dbReference type="RefSeq" id="WP_277522496.1">
    <property type="nucleotide sequence ID" value="NZ_JAMQOT010000005.1"/>
</dbReference>
<proteinExistence type="predicted"/>
<dbReference type="Proteomes" id="UP001154061">
    <property type="component" value="Unassembled WGS sequence"/>
</dbReference>
<evidence type="ECO:0000256" key="1">
    <source>
        <dbReference type="SAM" id="Phobius"/>
    </source>
</evidence>
<sequence>MPECEYCDASFEDEERYNTHLETDHYDELGPIDRRRIGAETDDENSDRPIGLIVLGVFLVVAIGVGVFVFLSSSNGSSAEFEAEQQPSNIGSVHTHGTIEVAIDGQQIDFSQEQYQLQADAFHFENGEGTRWHVHAQGVTLEYGMATLGIDVTESTVTFQGTTYRDSDSNTSVTVTVNGESVTPSDYVLREGDRVRIIADRS</sequence>
<reference evidence="3" key="1">
    <citation type="submission" date="2022-06" db="EMBL/GenBank/DDBJ databases">
        <title>Natrinema sp. a new haloarchaeum isolate from saline soil.</title>
        <authorList>
            <person name="Strakova D."/>
            <person name="Galisteo C."/>
            <person name="Sanchez-Porro C."/>
            <person name="Ventosa A."/>
        </authorList>
    </citation>
    <scope>NUCLEOTIDE SEQUENCE</scope>
    <source>
        <strain evidence="3">S1CR25-10</strain>
    </source>
</reference>
<evidence type="ECO:0000259" key="2">
    <source>
        <dbReference type="PROSITE" id="PS00028"/>
    </source>
</evidence>
<keyword evidence="1" id="KW-0472">Membrane</keyword>
<protein>
    <recommendedName>
        <fullName evidence="2">C2H2-type domain-containing protein</fullName>
    </recommendedName>
</protein>
<name>A0A9Q4L6K5_9EURY</name>
<feature type="domain" description="C2H2-type" evidence="2">
    <location>
        <begin position="4"/>
        <end position="25"/>
    </location>
</feature>
<comment type="caution">
    <text evidence="3">The sequence shown here is derived from an EMBL/GenBank/DDBJ whole genome shotgun (WGS) entry which is preliminary data.</text>
</comment>
<keyword evidence="4" id="KW-1185">Reference proteome</keyword>
<evidence type="ECO:0000313" key="4">
    <source>
        <dbReference type="Proteomes" id="UP001154061"/>
    </source>
</evidence>